<keyword evidence="7 12" id="KW-1133">Transmembrane helix</keyword>
<feature type="signal peptide" evidence="13">
    <location>
        <begin position="1"/>
        <end position="22"/>
    </location>
</feature>
<sequence>MLGRLVNITFLVFLTMITMASGCPIQCNCDDSSTAYCVNQGLTDKKVAEISSKLDPGIQFLHLEKNDISLFKPEQFVRFKKLRKIDLSENSLSRVPANISRFIPTLKELRLKQNKMETISRPDFEGYYSITDLDISGNNIKEIGSGAFQNIPYLDTLNVMDNKIERLENGVFEGLDKITFIILSSNGLASIEPNVFQPLSSLKYLYLQDNKLVCDCGLYDAINPLNTLVIAGHVKGNCNVSIPINEFYADDKLSCSSCDINSCQNNATCIPVDKINYNCSCSDKYYGQFCQLENACFHRPCQHNSTCLKTLDTFKCECSVGYFGELCQNEVPCYINSCQHDGICQRNRNQSNDYTCQCKAGYSGAHCQLSDGEESSGLAVGYIILIVVVIILILGVIIGLVIYFKKRDKYETIPLVRSKTEDA</sequence>
<accession>A0A7M5V1J6</accession>
<reference evidence="15" key="1">
    <citation type="submission" date="2021-01" db="UniProtKB">
        <authorList>
            <consortium name="EnsemblMetazoa"/>
        </authorList>
    </citation>
    <scope>IDENTIFICATION</scope>
</reference>
<evidence type="ECO:0000256" key="11">
    <source>
        <dbReference type="PROSITE-ProRule" id="PRU00076"/>
    </source>
</evidence>
<evidence type="ECO:0000313" key="16">
    <source>
        <dbReference type="Proteomes" id="UP000594262"/>
    </source>
</evidence>
<keyword evidence="8 12" id="KW-0472">Membrane</keyword>
<dbReference type="AlphaFoldDB" id="A0A7M5V1J6"/>
<feature type="transmembrane region" description="Helical" evidence="12">
    <location>
        <begin position="379"/>
        <end position="404"/>
    </location>
</feature>
<evidence type="ECO:0000256" key="9">
    <source>
        <dbReference type="ARBA" id="ARBA00023157"/>
    </source>
</evidence>
<dbReference type="InterPro" id="IPR003591">
    <property type="entry name" value="Leu-rich_rpt_typical-subtyp"/>
</dbReference>
<dbReference type="SMART" id="SM00181">
    <property type="entry name" value="EGF"/>
    <property type="match status" value="3"/>
</dbReference>
<evidence type="ECO:0000259" key="14">
    <source>
        <dbReference type="PROSITE" id="PS50026"/>
    </source>
</evidence>
<dbReference type="InterPro" id="IPR001611">
    <property type="entry name" value="Leu-rich_rpt"/>
</dbReference>
<evidence type="ECO:0000256" key="4">
    <source>
        <dbReference type="ARBA" id="ARBA00022692"/>
    </source>
</evidence>
<dbReference type="GO" id="GO:0007165">
    <property type="term" value="P:signal transduction"/>
    <property type="evidence" value="ECO:0007669"/>
    <property type="project" value="TreeGrafter"/>
</dbReference>
<keyword evidence="16" id="KW-1185">Reference proteome</keyword>
<proteinExistence type="predicted"/>
<feature type="domain" description="EGF-like" evidence="14">
    <location>
        <begin position="329"/>
        <end position="368"/>
    </location>
</feature>
<dbReference type="InterPro" id="IPR001881">
    <property type="entry name" value="EGF-like_Ca-bd_dom"/>
</dbReference>
<evidence type="ECO:0000256" key="7">
    <source>
        <dbReference type="ARBA" id="ARBA00022989"/>
    </source>
</evidence>
<dbReference type="EnsemblMetazoa" id="CLYHEMT000862.1">
    <property type="protein sequence ID" value="CLYHEMP000862.1"/>
    <property type="gene ID" value="CLYHEMG000862"/>
</dbReference>
<dbReference type="OrthoDB" id="5967152at2759"/>
<dbReference type="PANTHER" id="PTHR24365">
    <property type="entry name" value="TOLL-LIKE RECEPTOR"/>
    <property type="match status" value="1"/>
</dbReference>
<evidence type="ECO:0000256" key="2">
    <source>
        <dbReference type="ARBA" id="ARBA00022536"/>
    </source>
</evidence>
<keyword evidence="10" id="KW-0325">Glycoprotein</keyword>
<dbReference type="PROSITE" id="PS01186">
    <property type="entry name" value="EGF_2"/>
    <property type="match status" value="2"/>
</dbReference>
<feature type="chain" id="PRO_5029536863" description="EGF-like domain-containing protein" evidence="13">
    <location>
        <begin position="23"/>
        <end position="423"/>
    </location>
</feature>
<evidence type="ECO:0000256" key="6">
    <source>
        <dbReference type="ARBA" id="ARBA00022737"/>
    </source>
</evidence>
<protein>
    <recommendedName>
        <fullName evidence="14">EGF-like domain-containing protein</fullName>
    </recommendedName>
</protein>
<evidence type="ECO:0000313" key="15">
    <source>
        <dbReference type="EnsemblMetazoa" id="CLYHEMP000862.1"/>
    </source>
</evidence>
<comment type="caution">
    <text evidence="11">Lacks conserved residue(s) required for the propagation of feature annotation.</text>
</comment>
<dbReference type="GO" id="GO:0038023">
    <property type="term" value="F:signaling receptor activity"/>
    <property type="evidence" value="ECO:0007669"/>
    <property type="project" value="TreeGrafter"/>
</dbReference>
<dbReference type="InterPro" id="IPR000742">
    <property type="entry name" value="EGF"/>
</dbReference>
<feature type="domain" description="EGF-like" evidence="14">
    <location>
        <begin position="256"/>
        <end position="291"/>
    </location>
</feature>
<dbReference type="GO" id="GO:0005886">
    <property type="term" value="C:plasma membrane"/>
    <property type="evidence" value="ECO:0007669"/>
    <property type="project" value="TreeGrafter"/>
</dbReference>
<evidence type="ECO:0000256" key="3">
    <source>
        <dbReference type="ARBA" id="ARBA00022614"/>
    </source>
</evidence>
<dbReference type="Pfam" id="PF13855">
    <property type="entry name" value="LRR_8"/>
    <property type="match status" value="2"/>
</dbReference>
<keyword evidence="2 11" id="KW-0245">EGF-like domain</keyword>
<evidence type="ECO:0000256" key="13">
    <source>
        <dbReference type="SAM" id="SignalP"/>
    </source>
</evidence>
<evidence type="ECO:0000256" key="1">
    <source>
        <dbReference type="ARBA" id="ARBA00004167"/>
    </source>
</evidence>
<dbReference type="Pfam" id="PF00008">
    <property type="entry name" value="EGF"/>
    <property type="match status" value="2"/>
</dbReference>
<dbReference type="InterPro" id="IPR032675">
    <property type="entry name" value="LRR_dom_sf"/>
</dbReference>
<feature type="domain" description="EGF-like" evidence="14">
    <location>
        <begin position="292"/>
        <end position="328"/>
    </location>
</feature>
<evidence type="ECO:0000256" key="8">
    <source>
        <dbReference type="ARBA" id="ARBA00023136"/>
    </source>
</evidence>
<dbReference type="PROSITE" id="PS00022">
    <property type="entry name" value="EGF_1"/>
    <property type="match status" value="3"/>
</dbReference>
<dbReference type="PANTHER" id="PTHR24365:SF541">
    <property type="entry name" value="PROTEIN TOLL-RELATED"/>
    <property type="match status" value="1"/>
</dbReference>
<keyword evidence="9 11" id="KW-1015">Disulfide bond</keyword>
<keyword evidence="6" id="KW-0677">Repeat</keyword>
<keyword evidence="4 12" id="KW-0812">Transmembrane</keyword>
<dbReference type="SMART" id="SM00369">
    <property type="entry name" value="LRR_TYP"/>
    <property type="match status" value="5"/>
</dbReference>
<dbReference type="PROSITE" id="PS51257">
    <property type="entry name" value="PROKAR_LIPOPROTEIN"/>
    <property type="match status" value="1"/>
</dbReference>
<feature type="disulfide bond" evidence="11">
    <location>
        <begin position="281"/>
        <end position="290"/>
    </location>
</feature>
<dbReference type="Gene3D" id="3.80.10.10">
    <property type="entry name" value="Ribonuclease Inhibitor"/>
    <property type="match status" value="2"/>
</dbReference>
<dbReference type="SUPFAM" id="SSF57196">
    <property type="entry name" value="EGF/Laminin"/>
    <property type="match status" value="3"/>
</dbReference>
<dbReference type="Gene3D" id="2.10.25.10">
    <property type="entry name" value="Laminin"/>
    <property type="match status" value="3"/>
</dbReference>
<dbReference type="PROSITE" id="PS51450">
    <property type="entry name" value="LRR"/>
    <property type="match status" value="1"/>
</dbReference>
<keyword evidence="5 13" id="KW-0732">Signal</keyword>
<evidence type="ECO:0000256" key="5">
    <source>
        <dbReference type="ARBA" id="ARBA00022729"/>
    </source>
</evidence>
<evidence type="ECO:0000256" key="10">
    <source>
        <dbReference type="ARBA" id="ARBA00023180"/>
    </source>
</evidence>
<organism evidence="15 16">
    <name type="scientific">Clytia hemisphaerica</name>
    <dbReference type="NCBI Taxonomy" id="252671"/>
    <lineage>
        <taxon>Eukaryota</taxon>
        <taxon>Metazoa</taxon>
        <taxon>Cnidaria</taxon>
        <taxon>Hydrozoa</taxon>
        <taxon>Hydroidolina</taxon>
        <taxon>Leptothecata</taxon>
        <taxon>Obeliida</taxon>
        <taxon>Clytiidae</taxon>
        <taxon>Clytia</taxon>
    </lineage>
</organism>
<dbReference type="PROSITE" id="PS50026">
    <property type="entry name" value="EGF_3"/>
    <property type="match status" value="3"/>
</dbReference>
<dbReference type="Proteomes" id="UP000594262">
    <property type="component" value="Unplaced"/>
</dbReference>
<feature type="disulfide bond" evidence="11">
    <location>
        <begin position="318"/>
        <end position="327"/>
    </location>
</feature>
<dbReference type="FunFam" id="2.10.25.10:FF:000066">
    <property type="entry name" value="FAT atypical cadherin 4"/>
    <property type="match status" value="1"/>
</dbReference>
<dbReference type="SUPFAM" id="SSF52058">
    <property type="entry name" value="L domain-like"/>
    <property type="match status" value="1"/>
</dbReference>
<keyword evidence="3" id="KW-0433">Leucine-rich repeat</keyword>
<dbReference type="CDD" id="cd00054">
    <property type="entry name" value="EGF_CA"/>
    <property type="match status" value="2"/>
</dbReference>
<dbReference type="SMART" id="SM00179">
    <property type="entry name" value="EGF_CA"/>
    <property type="match status" value="3"/>
</dbReference>
<name>A0A7M5V1J6_9CNID</name>
<evidence type="ECO:0000256" key="12">
    <source>
        <dbReference type="SAM" id="Phobius"/>
    </source>
</evidence>
<comment type="subcellular location">
    <subcellularLocation>
        <location evidence="1">Membrane</location>
        <topology evidence="1">Single-pass membrane protein</topology>
    </subcellularLocation>
</comment>
<feature type="disulfide bond" evidence="11">
    <location>
        <begin position="358"/>
        <end position="367"/>
    </location>
</feature>
<dbReference type="GO" id="GO:0005509">
    <property type="term" value="F:calcium ion binding"/>
    <property type="evidence" value="ECO:0007669"/>
    <property type="project" value="InterPro"/>
</dbReference>